<proteinExistence type="predicted"/>
<dbReference type="EMBL" id="MN739690">
    <property type="protein sequence ID" value="QHT21373.1"/>
    <property type="molecule type" value="Genomic_DNA"/>
</dbReference>
<organism evidence="1">
    <name type="scientific">viral metagenome</name>
    <dbReference type="NCBI Taxonomy" id="1070528"/>
    <lineage>
        <taxon>unclassified sequences</taxon>
        <taxon>metagenomes</taxon>
        <taxon>organismal metagenomes</taxon>
    </lineage>
</organism>
<reference evidence="1" key="1">
    <citation type="journal article" date="2020" name="Nature">
        <title>Giant virus diversity and host interactions through global metagenomics.</title>
        <authorList>
            <person name="Schulz F."/>
            <person name="Roux S."/>
            <person name="Paez-Espino D."/>
            <person name="Jungbluth S."/>
            <person name="Walsh D.A."/>
            <person name="Denef V.J."/>
            <person name="McMahon K.D."/>
            <person name="Konstantinidis K.T."/>
            <person name="Eloe-Fadrosh E.A."/>
            <person name="Kyrpides N.C."/>
            <person name="Woyke T."/>
        </authorList>
    </citation>
    <scope>NUCLEOTIDE SEQUENCE</scope>
    <source>
        <strain evidence="1">GVMAG-M-3300023174-92</strain>
    </source>
</reference>
<evidence type="ECO:0008006" key="2">
    <source>
        <dbReference type="Google" id="ProtNLM"/>
    </source>
</evidence>
<dbReference type="AlphaFoldDB" id="A0A6C0DYJ1"/>
<accession>A0A6C0DYJ1</accession>
<protein>
    <recommendedName>
        <fullName evidence="2">Glycosyltransferase</fullName>
    </recommendedName>
</protein>
<name>A0A6C0DYJ1_9ZZZZ</name>
<evidence type="ECO:0000313" key="1">
    <source>
        <dbReference type="EMBL" id="QHT21373.1"/>
    </source>
</evidence>
<sequence length="317" mass="37858">MEIKQVVIWGHKLHSHTHSYIHNGFFIAFHKLGFKTYYYDDKDDVSKHDFTNSLFITEHQVNKKIPLRQDCLYLTHYIDEGDYEGIPKENIIILKVSLRDFIERDLNKNITHVELSFGQKWEYHAVDENGYNCLYMYWATDLLPEEIDTNIREIHNIRVERVVNFIGSITDQWIQFYRMCLANGIPFNQYGATFNTNSERNVSITDNMKLIQRSLIAPALQTDYHLQTRYIPCRIFKNISYGKMGITNNIIVNELFDNRLIFDTDLNELIKKGFEFETRKDKIDVITELMKYVRDNHTYMNRANTIIKYINEYTLFR</sequence>